<name>A0A1F8FKP3_9BACT</name>
<gene>
    <name evidence="1" type="ORF">A3J47_00110</name>
</gene>
<evidence type="ECO:0000313" key="2">
    <source>
        <dbReference type="Proteomes" id="UP000176581"/>
    </source>
</evidence>
<evidence type="ECO:0008006" key="3">
    <source>
        <dbReference type="Google" id="ProtNLM"/>
    </source>
</evidence>
<sequence length="306" mass="34150">MLFWYTDFLLFYFNNVTFLARYIRTFTMRQRSAKLILSALSVFVFFAQSAYAQNKEMLFSSGEVLIADEPLPSKVFNAQKNVLKIIAGFYSKDDANPDSFIFLGSGFVEKNSGLVVTARHLLVEPLFSVGQPHVVNGDLVSKYAHDFYAIVERADSLEIFPLFFVAMSKLDTYGDVMLLRPTNKNLNVNPLELDLNASLGDTVYTSGFTAHYSNYYDLDGKIKNVLVDEIKFNFRNKISAIKENQGLAAAGVSRIYRMVDHAQGGFSGGPVLNDQGRVIGITIEVNGAFVYAMSARDILNLISSLL</sequence>
<accession>A0A1F8FKP3</accession>
<comment type="caution">
    <text evidence="1">The sequence shown here is derived from an EMBL/GenBank/DDBJ whole genome shotgun (WGS) entry which is preliminary data.</text>
</comment>
<organism evidence="1 2">
    <name type="scientific">Candidatus Yanofskybacteria bacterium RIFCSPHIGHO2_02_FULL_43_22</name>
    <dbReference type="NCBI Taxonomy" id="1802681"/>
    <lineage>
        <taxon>Bacteria</taxon>
        <taxon>Candidatus Yanofskyibacteriota</taxon>
    </lineage>
</organism>
<dbReference type="EMBL" id="MGJV01000046">
    <property type="protein sequence ID" value="OGN12899.1"/>
    <property type="molecule type" value="Genomic_DNA"/>
</dbReference>
<protein>
    <recommendedName>
        <fullName evidence="3">Serine protease</fullName>
    </recommendedName>
</protein>
<dbReference type="InterPro" id="IPR009003">
    <property type="entry name" value="Peptidase_S1_PA"/>
</dbReference>
<dbReference type="AlphaFoldDB" id="A0A1F8FKP3"/>
<dbReference type="Gene3D" id="2.40.10.120">
    <property type="match status" value="1"/>
</dbReference>
<dbReference type="Pfam" id="PF13365">
    <property type="entry name" value="Trypsin_2"/>
    <property type="match status" value="1"/>
</dbReference>
<dbReference type="Proteomes" id="UP000176581">
    <property type="component" value="Unassembled WGS sequence"/>
</dbReference>
<dbReference type="SUPFAM" id="SSF50494">
    <property type="entry name" value="Trypsin-like serine proteases"/>
    <property type="match status" value="1"/>
</dbReference>
<reference evidence="1 2" key="1">
    <citation type="journal article" date="2016" name="Nat. Commun.">
        <title>Thousands of microbial genomes shed light on interconnected biogeochemical processes in an aquifer system.</title>
        <authorList>
            <person name="Anantharaman K."/>
            <person name="Brown C.T."/>
            <person name="Hug L.A."/>
            <person name="Sharon I."/>
            <person name="Castelle C.J."/>
            <person name="Probst A.J."/>
            <person name="Thomas B.C."/>
            <person name="Singh A."/>
            <person name="Wilkins M.J."/>
            <person name="Karaoz U."/>
            <person name="Brodie E.L."/>
            <person name="Williams K.H."/>
            <person name="Hubbard S.S."/>
            <person name="Banfield J.F."/>
        </authorList>
    </citation>
    <scope>NUCLEOTIDE SEQUENCE [LARGE SCALE GENOMIC DNA]</scope>
</reference>
<evidence type="ECO:0000313" key="1">
    <source>
        <dbReference type="EMBL" id="OGN12899.1"/>
    </source>
</evidence>
<proteinExistence type="predicted"/>